<dbReference type="Proteomes" id="UP000886501">
    <property type="component" value="Unassembled WGS sequence"/>
</dbReference>
<reference evidence="1" key="1">
    <citation type="submission" date="2019-10" db="EMBL/GenBank/DDBJ databases">
        <authorList>
            <consortium name="DOE Joint Genome Institute"/>
            <person name="Kuo A."/>
            <person name="Miyauchi S."/>
            <person name="Kiss E."/>
            <person name="Drula E."/>
            <person name="Kohler A."/>
            <person name="Sanchez-Garcia M."/>
            <person name="Andreopoulos B."/>
            <person name="Barry K.W."/>
            <person name="Bonito G."/>
            <person name="Buee M."/>
            <person name="Carver A."/>
            <person name="Chen C."/>
            <person name="Cichocki N."/>
            <person name="Clum A."/>
            <person name="Culley D."/>
            <person name="Crous P.W."/>
            <person name="Fauchery L."/>
            <person name="Girlanda M."/>
            <person name="Hayes R."/>
            <person name="Keri Z."/>
            <person name="Labutti K."/>
            <person name="Lipzen A."/>
            <person name="Lombard V."/>
            <person name="Magnuson J."/>
            <person name="Maillard F."/>
            <person name="Morin E."/>
            <person name="Murat C."/>
            <person name="Nolan M."/>
            <person name="Ohm R."/>
            <person name="Pangilinan J."/>
            <person name="Pereira M."/>
            <person name="Perotto S."/>
            <person name="Peter M."/>
            <person name="Riley R."/>
            <person name="Sitrit Y."/>
            <person name="Stielow B."/>
            <person name="Szollosi G."/>
            <person name="Zifcakova L."/>
            <person name="Stursova M."/>
            <person name="Spatafora J.W."/>
            <person name="Tedersoo L."/>
            <person name="Vaario L.-M."/>
            <person name="Yamada A."/>
            <person name="Yan M."/>
            <person name="Wang P."/>
            <person name="Xu J."/>
            <person name="Bruns T."/>
            <person name="Baldrian P."/>
            <person name="Vilgalys R."/>
            <person name="Henrissat B."/>
            <person name="Grigoriev I.V."/>
            <person name="Hibbett D."/>
            <person name="Nagy L.G."/>
            <person name="Martin F.M."/>
        </authorList>
    </citation>
    <scope>NUCLEOTIDE SEQUENCE</scope>
    <source>
        <strain evidence="1">P2</strain>
    </source>
</reference>
<sequence>MLKLSPHLDLVTLCKRKASNKLSGGPTCTQSSVVKRPMFHGQQPTTEGQKTFVASRWDKAPKYVQGETTRDATRSLCIQRLTKGKAANIITHIKHGADEYTTKAMRKEELRLKELRRQAREVVVVGLLAAH</sequence>
<dbReference type="EMBL" id="MU117989">
    <property type="protein sequence ID" value="KAF9650052.1"/>
    <property type="molecule type" value="Genomic_DNA"/>
</dbReference>
<proteinExistence type="predicted"/>
<evidence type="ECO:0000313" key="1">
    <source>
        <dbReference type="EMBL" id="KAF9650052.1"/>
    </source>
</evidence>
<protein>
    <submittedName>
        <fullName evidence="1">Uncharacterized protein</fullName>
    </submittedName>
</protein>
<organism evidence="1 2">
    <name type="scientific">Thelephora ganbajun</name>
    <name type="common">Ganba fungus</name>
    <dbReference type="NCBI Taxonomy" id="370292"/>
    <lineage>
        <taxon>Eukaryota</taxon>
        <taxon>Fungi</taxon>
        <taxon>Dikarya</taxon>
        <taxon>Basidiomycota</taxon>
        <taxon>Agaricomycotina</taxon>
        <taxon>Agaricomycetes</taxon>
        <taxon>Thelephorales</taxon>
        <taxon>Thelephoraceae</taxon>
        <taxon>Thelephora</taxon>
    </lineage>
</organism>
<name>A0ACB6ZKB9_THEGA</name>
<keyword evidence="2" id="KW-1185">Reference proteome</keyword>
<accession>A0ACB6ZKB9</accession>
<reference evidence="1" key="2">
    <citation type="journal article" date="2020" name="Nat. Commun.">
        <title>Large-scale genome sequencing of mycorrhizal fungi provides insights into the early evolution of symbiotic traits.</title>
        <authorList>
            <person name="Miyauchi S."/>
            <person name="Kiss E."/>
            <person name="Kuo A."/>
            <person name="Drula E."/>
            <person name="Kohler A."/>
            <person name="Sanchez-Garcia M."/>
            <person name="Morin E."/>
            <person name="Andreopoulos B."/>
            <person name="Barry K.W."/>
            <person name="Bonito G."/>
            <person name="Buee M."/>
            <person name="Carver A."/>
            <person name="Chen C."/>
            <person name="Cichocki N."/>
            <person name="Clum A."/>
            <person name="Culley D."/>
            <person name="Crous P.W."/>
            <person name="Fauchery L."/>
            <person name="Girlanda M."/>
            <person name="Hayes R.D."/>
            <person name="Keri Z."/>
            <person name="LaButti K."/>
            <person name="Lipzen A."/>
            <person name="Lombard V."/>
            <person name="Magnuson J."/>
            <person name="Maillard F."/>
            <person name="Murat C."/>
            <person name="Nolan M."/>
            <person name="Ohm R.A."/>
            <person name="Pangilinan J."/>
            <person name="Pereira M.F."/>
            <person name="Perotto S."/>
            <person name="Peter M."/>
            <person name="Pfister S."/>
            <person name="Riley R."/>
            <person name="Sitrit Y."/>
            <person name="Stielow J.B."/>
            <person name="Szollosi G."/>
            <person name="Zifcakova L."/>
            <person name="Stursova M."/>
            <person name="Spatafora J.W."/>
            <person name="Tedersoo L."/>
            <person name="Vaario L.M."/>
            <person name="Yamada A."/>
            <person name="Yan M."/>
            <person name="Wang P."/>
            <person name="Xu J."/>
            <person name="Bruns T."/>
            <person name="Baldrian P."/>
            <person name="Vilgalys R."/>
            <person name="Dunand C."/>
            <person name="Henrissat B."/>
            <person name="Grigoriev I.V."/>
            <person name="Hibbett D."/>
            <person name="Nagy L.G."/>
            <person name="Martin F.M."/>
        </authorList>
    </citation>
    <scope>NUCLEOTIDE SEQUENCE</scope>
    <source>
        <strain evidence="1">P2</strain>
    </source>
</reference>
<comment type="caution">
    <text evidence="1">The sequence shown here is derived from an EMBL/GenBank/DDBJ whole genome shotgun (WGS) entry which is preliminary data.</text>
</comment>
<gene>
    <name evidence="1" type="ORF">BDM02DRAFT_3112644</name>
</gene>
<evidence type="ECO:0000313" key="2">
    <source>
        <dbReference type="Proteomes" id="UP000886501"/>
    </source>
</evidence>